<gene>
    <name evidence="1" type="ORF">LCY76_06830</name>
</gene>
<dbReference type="Proteomes" id="UP001139011">
    <property type="component" value="Unassembled WGS sequence"/>
</dbReference>
<dbReference type="AlphaFoldDB" id="A0A9X1X975"/>
<accession>A0A9X1X975</accession>
<comment type="caution">
    <text evidence="1">The sequence shown here is derived from an EMBL/GenBank/DDBJ whole genome shotgun (WGS) entry which is preliminary data.</text>
</comment>
<reference evidence="1" key="1">
    <citation type="submission" date="2021-09" db="EMBL/GenBank/DDBJ databases">
        <title>Genome analysis of Fictibacillus sp. KIGAM418 isolated from marine sediment.</title>
        <authorList>
            <person name="Seo M.-J."/>
            <person name="Cho E.-S."/>
            <person name="Hwang C.Y."/>
        </authorList>
    </citation>
    <scope>NUCLEOTIDE SEQUENCE</scope>
    <source>
        <strain evidence="1">KIGAM418</strain>
    </source>
</reference>
<evidence type="ECO:0000313" key="2">
    <source>
        <dbReference type="Proteomes" id="UP001139011"/>
    </source>
</evidence>
<keyword evidence="2" id="KW-1185">Reference proteome</keyword>
<organism evidence="1 2">
    <name type="scientific">Fictibacillus marinisediminis</name>
    <dbReference type="NCBI Taxonomy" id="2878389"/>
    <lineage>
        <taxon>Bacteria</taxon>
        <taxon>Bacillati</taxon>
        <taxon>Bacillota</taxon>
        <taxon>Bacilli</taxon>
        <taxon>Bacillales</taxon>
        <taxon>Fictibacillaceae</taxon>
        <taxon>Fictibacillus</taxon>
    </lineage>
</organism>
<proteinExistence type="predicted"/>
<sequence length="109" mass="11820">MKNYSVALSIICLAIGITAGSWFISDALSSPKAIHTTTGETAQKQLLTQSELAGYLGLTAEEVKKLGPQLDSGDDLESELPFIKVGSTVYFPKKGVDKWLRETQSMIIQ</sequence>
<protein>
    <submittedName>
        <fullName evidence="1">Helix-turn-helix domain-containing protein</fullName>
    </submittedName>
</protein>
<dbReference type="RefSeq" id="WP_248252003.1">
    <property type="nucleotide sequence ID" value="NZ_JAIWJX010000002.1"/>
</dbReference>
<dbReference type="EMBL" id="JAIWJX010000002">
    <property type="protein sequence ID" value="MCK6256309.1"/>
    <property type="molecule type" value="Genomic_DNA"/>
</dbReference>
<evidence type="ECO:0000313" key="1">
    <source>
        <dbReference type="EMBL" id="MCK6256309.1"/>
    </source>
</evidence>
<name>A0A9X1X975_9BACL</name>